<accession>A0A7U7EMY6</accession>
<evidence type="ECO:0000313" key="3">
    <source>
        <dbReference type="EMBL" id="CAD5107000.1"/>
    </source>
</evidence>
<keyword evidence="1" id="KW-0143">Chaperone</keyword>
<keyword evidence="4" id="KW-1185">Reference proteome</keyword>
<dbReference type="AlphaFoldDB" id="A0A7U7EMY6"/>
<dbReference type="Proteomes" id="UP000583387">
    <property type="component" value="Unassembled WGS sequence"/>
</dbReference>
<dbReference type="SUPFAM" id="SSF46565">
    <property type="entry name" value="Chaperone J-domain"/>
    <property type="match status" value="1"/>
</dbReference>
<name>A0A7U7EMY6_9GAMM</name>
<dbReference type="InterPro" id="IPR036869">
    <property type="entry name" value="J_dom_sf"/>
</dbReference>
<reference evidence="3 4" key="1">
    <citation type="submission" date="2020-08" db="EMBL/GenBank/DDBJ databases">
        <authorList>
            <person name="Criscuolo A."/>
        </authorList>
    </citation>
    <scope>NUCLEOTIDE SEQUENCE [LARGE SCALE GENOMIC DNA]</scope>
    <source>
        <strain evidence="3">CIP111764</strain>
    </source>
</reference>
<sequence length="260" mass="29182">MLWPATLIGGVAGLALASIPGALLGALLGQVVDRRLRLRGWRDLLAHLRGSALEAPAAEIDERELLFILLGRLAKSDGAVQEAHIQLARGEMQRLQLDAVAQREAIEAFSRGKTGQDDLRRPLTHLRHRRERGEALLRACWRMAWADNRLGPREQELLLQWGQWLGWKAEAVMRLGRDYQPAGQPLARGGAYQEALRLLGVQADSEPAVIKRAYRRQLSLHHPDKLAGSGASPARVREATEKTRELHNAYRLIRERHGFR</sequence>
<dbReference type="InterPro" id="IPR029024">
    <property type="entry name" value="TerB-like"/>
</dbReference>
<feature type="domain" description="J" evidence="2">
    <location>
        <begin position="194"/>
        <end position="260"/>
    </location>
</feature>
<dbReference type="Gene3D" id="1.10.287.110">
    <property type="entry name" value="DnaJ domain"/>
    <property type="match status" value="1"/>
</dbReference>
<dbReference type="CDD" id="cd07316">
    <property type="entry name" value="terB_like_DjlA"/>
    <property type="match status" value="1"/>
</dbReference>
<dbReference type="SUPFAM" id="SSF158682">
    <property type="entry name" value="TerB-like"/>
    <property type="match status" value="1"/>
</dbReference>
<dbReference type="Gene3D" id="1.10.3680.10">
    <property type="entry name" value="TerB-like"/>
    <property type="match status" value="1"/>
</dbReference>
<dbReference type="Pfam" id="PF00226">
    <property type="entry name" value="DnaJ"/>
    <property type="match status" value="1"/>
</dbReference>
<dbReference type="PROSITE" id="PS50076">
    <property type="entry name" value="DNAJ_2"/>
    <property type="match status" value="1"/>
</dbReference>
<protein>
    <submittedName>
        <fullName evidence="3">Co-chaperone protein DjlA</fullName>
    </submittedName>
</protein>
<evidence type="ECO:0000313" key="4">
    <source>
        <dbReference type="Proteomes" id="UP000583387"/>
    </source>
</evidence>
<evidence type="ECO:0000256" key="1">
    <source>
        <dbReference type="ARBA" id="ARBA00023186"/>
    </source>
</evidence>
<dbReference type="InterPro" id="IPR001623">
    <property type="entry name" value="DnaJ_domain"/>
</dbReference>
<comment type="caution">
    <text evidence="3">The sequence shown here is derived from an EMBL/GenBank/DDBJ whole genome shotgun (WGS) entry which is preliminary data.</text>
</comment>
<organism evidence="3 4">
    <name type="scientific">Zestomonas carbonaria</name>
    <dbReference type="NCBI Taxonomy" id="2762745"/>
    <lineage>
        <taxon>Bacteria</taxon>
        <taxon>Pseudomonadati</taxon>
        <taxon>Pseudomonadota</taxon>
        <taxon>Gammaproteobacteria</taxon>
        <taxon>Pseudomonadales</taxon>
        <taxon>Pseudomonadaceae</taxon>
        <taxon>Zestomonas</taxon>
    </lineage>
</organism>
<evidence type="ECO:0000259" key="2">
    <source>
        <dbReference type="PROSITE" id="PS50076"/>
    </source>
</evidence>
<dbReference type="CDD" id="cd06257">
    <property type="entry name" value="DnaJ"/>
    <property type="match status" value="1"/>
</dbReference>
<dbReference type="PRINTS" id="PR00625">
    <property type="entry name" value="JDOMAIN"/>
</dbReference>
<dbReference type="EMBL" id="CAJFCI010000029">
    <property type="protein sequence ID" value="CAD5107000.1"/>
    <property type="molecule type" value="Genomic_DNA"/>
</dbReference>
<dbReference type="InterPro" id="IPR007791">
    <property type="entry name" value="DjlA_N"/>
</dbReference>
<proteinExistence type="predicted"/>
<dbReference type="RefSeq" id="WP_187670356.1">
    <property type="nucleotide sequence ID" value="NZ_CAJFCI010000029.1"/>
</dbReference>
<gene>
    <name evidence="3" type="primary">djlA</name>
    <name evidence="3" type="ORF">PSEWESI4_01270</name>
</gene>
<dbReference type="SMART" id="SM00271">
    <property type="entry name" value="DnaJ"/>
    <property type="match status" value="1"/>
</dbReference>
<dbReference type="Pfam" id="PF05099">
    <property type="entry name" value="TerB"/>
    <property type="match status" value="1"/>
</dbReference>